<evidence type="ECO:0000256" key="1">
    <source>
        <dbReference type="ARBA" id="ARBA00004651"/>
    </source>
</evidence>
<dbReference type="HOGENOM" id="CLU_050012_0_1_12"/>
<dbReference type="GO" id="GO:0043952">
    <property type="term" value="P:protein transport by the Sec complex"/>
    <property type="evidence" value="ECO:0007669"/>
    <property type="project" value="UniProtKB-UniRule"/>
</dbReference>
<comment type="subcellular location">
    <subcellularLocation>
        <location evidence="1 9">Cell membrane</location>
        <topology evidence="1 9">Multi-pass membrane protein</topology>
    </subcellularLocation>
</comment>
<keyword evidence="8 9" id="KW-0472">Membrane</keyword>
<keyword evidence="7 9" id="KW-0811">Translocation</keyword>
<dbReference type="GO" id="GO:0005886">
    <property type="term" value="C:plasma membrane"/>
    <property type="evidence" value="ECO:0007669"/>
    <property type="project" value="UniProtKB-SubCell"/>
</dbReference>
<accession>S3L1E6</accession>
<dbReference type="Gene3D" id="1.20.1640.10">
    <property type="entry name" value="Multidrug efflux transporter AcrB transmembrane domain"/>
    <property type="match status" value="1"/>
</dbReference>
<dbReference type="NCBIfam" id="TIGR00916">
    <property type="entry name" value="2A0604s01"/>
    <property type="match status" value="1"/>
</dbReference>
<evidence type="ECO:0000256" key="6">
    <source>
        <dbReference type="ARBA" id="ARBA00022989"/>
    </source>
</evidence>
<feature type="domain" description="Protein export membrane protein SecD/SecF C-terminal" evidence="10">
    <location>
        <begin position="215"/>
        <end position="390"/>
    </location>
</feature>
<dbReference type="PANTHER" id="PTHR30081:SF8">
    <property type="entry name" value="PROTEIN TRANSLOCASE SUBUNIT SECF"/>
    <property type="match status" value="1"/>
</dbReference>
<feature type="transmembrane region" description="Helical" evidence="9">
    <location>
        <begin position="367"/>
        <end position="389"/>
    </location>
</feature>
<dbReference type="GO" id="GO:0015450">
    <property type="term" value="F:protein-transporting ATPase activity"/>
    <property type="evidence" value="ECO:0007669"/>
    <property type="project" value="InterPro"/>
</dbReference>
<name>S3L1E6_TREMA</name>
<dbReference type="Proteomes" id="UP000014541">
    <property type="component" value="Unassembled WGS sequence"/>
</dbReference>
<dbReference type="PRINTS" id="PR01755">
    <property type="entry name" value="SECFTRNLCASE"/>
</dbReference>
<protein>
    <recommendedName>
        <fullName evidence="9">Protein-export membrane protein SecF</fullName>
    </recommendedName>
</protein>
<dbReference type="InterPro" id="IPR048634">
    <property type="entry name" value="SecD_SecF_C"/>
</dbReference>
<evidence type="ECO:0000256" key="3">
    <source>
        <dbReference type="ARBA" id="ARBA00022475"/>
    </source>
</evidence>
<evidence type="ECO:0000256" key="4">
    <source>
        <dbReference type="ARBA" id="ARBA00022692"/>
    </source>
</evidence>
<dbReference type="eggNOG" id="COG0341">
    <property type="taxonomic scope" value="Bacteria"/>
</dbReference>
<dbReference type="PANTHER" id="PTHR30081">
    <property type="entry name" value="PROTEIN-EXPORT MEMBRANE PROTEIN SEC"/>
    <property type="match status" value="1"/>
</dbReference>
<keyword evidence="3 9" id="KW-1003">Cell membrane</keyword>
<dbReference type="PATRIC" id="fig|1125699.3.peg.936"/>
<dbReference type="InterPro" id="IPR005665">
    <property type="entry name" value="SecF_bac"/>
</dbReference>
<evidence type="ECO:0000313" key="11">
    <source>
        <dbReference type="EMBL" id="EPF30599.1"/>
    </source>
</evidence>
<keyword evidence="5 9" id="KW-0653">Protein transport</keyword>
<reference evidence="11 12" key="1">
    <citation type="submission" date="2013-04" db="EMBL/GenBank/DDBJ databases">
        <title>The Genome Sequence of Treponema maltophilum ATCC 51939.</title>
        <authorList>
            <consortium name="The Broad Institute Genomics Platform"/>
            <person name="Earl A."/>
            <person name="Ward D."/>
            <person name="Feldgarden M."/>
            <person name="Gevers D."/>
            <person name="Leonetti C."/>
            <person name="Blanton J.M."/>
            <person name="Dewhirst F.E."/>
            <person name="Izard J."/>
            <person name="Walker B."/>
            <person name="Young S."/>
            <person name="Zeng Q."/>
            <person name="Gargeya S."/>
            <person name="Fitzgerald M."/>
            <person name="Haas B."/>
            <person name="Abouelleil A."/>
            <person name="Allen A.W."/>
            <person name="Alvarado L."/>
            <person name="Arachchi H.M."/>
            <person name="Berlin A.M."/>
            <person name="Chapman S.B."/>
            <person name="Gainer-Dewar J."/>
            <person name="Goldberg J."/>
            <person name="Griggs A."/>
            <person name="Gujja S."/>
            <person name="Hansen M."/>
            <person name="Howarth C."/>
            <person name="Imamovic A."/>
            <person name="Ireland A."/>
            <person name="Larimer J."/>
            <person name="McCowan C."/>
            <person name="Murphy C."/>
            <person name="Pearson M."/>
            <person name="Poon T.W."/>
            <person name="Priest M."/>
            <person name="Roberts A."/>
            <person name="Saif S."/>
            <person name="Shea T."/>
            <person name="Sisk P."/>
            <person name="Sykes S."/>
            <person name="Wortman J."/>
            <person name="Nusbaum C."/>
            <person name="Birren B."/>
        </authorList>
    </citation>
    <scope>NUCLEOTIDE SEQUENCE [LARGE SCALE GENOMIC DNA]</scope>
    <source>
        <strain evidence="11 12">ATCC 51939</strain>
    </source>
</reference>
<dbReference type="STRING" id="1125699.HMPREF9194_00916"/>
<feature type="transmembrane region" description="Helical" evidence="9">
    <location>
        <begin position="12"/>
        <end position="31"/>
    </location>
</feature>
<dbReference type="InterPro" id="IPR022813">
    <property type="entry name" value="SecD/SecF_arch_bac"/>
</dbReference>
<evidence type="ECO:0000256" key="7">
    <source>
        <dbReference type="ARBA" id="ARBA00023010"/>
    </source>
</evidence>
<evidence type="ECO:0000256" key="9">
    <source>
        <dbReference type="HAMAP-Rule" id="MF_01464"/>
    </source>
</evidence>
<dbReference type="GO" id="GO:0065002">
    <property type="term" value="P:intracellular protein transmembrane transport"/>
    <property type="evidence" value="ECO:0007669"/>
    <property type="project" value="UniProtKB-UniRule"/>
</dbReference>
<dbReference type="InterPro" id="IPR022645">
    <property type="entry name" value="SecD/SecF_bac"/>
</dbReference>
<dbReference type="OrthoDB" id="9805019at2"/>
<keyword evidence="12" id="KW-1185">Reference proteome</keyword>
<dbReference type="InterPro" id="IPR055344">
    <property type="entry name" value="SecD_SecF_C_bact"/>
</dbReference>
<comment type="subunit">
    <text evidence="9">Forms a complex with SecD. Part of the essential Sec protein translocation apparatus which comprises SecA, SecYEG and auxiliary proteins SecDF. Other proteins may also be involved.</text>
</comment>
<feature type="transmembrane region" description="Helical" evidence="9">
    <location>
        <begin position="232"/>
        <end position="250"/>
    </location>
</feature>
<feature type="transmembrane region" description="Helical" evidence="9">
    <location>
        <begin position="334"/>
        <end position="355"/>
    </location>
</feature>
<dbReference type="AlphaFoldDB" id="S3L1E6"/>
<evidence type="ECO:0000259" key="10">
    <source>
        <dbReference type="Pfam" id="PF02355"/>
    </source>
</evidence>
<dbReference type="GO" id="GO:0006605">
    <property type="term" value="P:protein targeting"/>
    <property type="evidence" value="ECO:0007669"/>
    <property type="project" value="UniProtKB-UniRule"/>
</dbReference>
<dbReference type="HAMAP" id="MF_01464_B">
    <property type="entry name" value="SecF_B"/>
    <property type="match status" value="1"/>
</dbReference>
<keyword evidence="4 9" id="KW-0812">Transmembrane</keyword>
<dbReference type="SUPFAM" id="SSF82866">
    <property type="entry name" value="Multidrug efflux transporter AcrB transmembrane domain"/>
    <property type="match status" value="1"/>
</dbReference>
<dbReference type="RefSeq" id="WP_016525210.1">
    <property type="nucleotide sequence ID" value="NZ_KE332518.1"/>
</dbReference>
<dbReference type="EMBL" id="ATFF01000006">
    <property type="protein sequence ID" value="EPF30599.1"/>
    <property type="molecule type" value="Genomic_DNA"/>
</dbReference>
<dbReference type="NCBIfam" id="TIGR00966">
    <property type="entry name" value="transloc_SecF"/>
    <property type="match status" value="1"/>
</dbReference>
<evidence type="ECO:0000256" key="2">
    <source>
        <dbReference type="ARBA" id="ARBA00022448"/>
    </source>
</evidence>
<comment type="function">
    <text evidence="9">Part of the Sec protein translocase complex. Interacts with the SecYEG preprotein conducting channel. SecDF uses the proton motive force (PMF) to complete protein translocation after the ATP-dependent function of SecA.</text>
</comment>
<gene>
    <name evidence="9" type="primary">secF</name>
    <name evidence="11" type="ORF">HMPREF9194_00916</name>
</gene>
<feature type="transmembrane region" description="Helical" evidence="9">
    <location>
        <begin position="289"/>
        <end position="308"/>
    </location>
</feature>
<comment type="caution">
    <text evidence="11">The sequence shown here is derived from an EMBL/GenBank/DDBJ whole genome shotgun (WGS) entry which is preliminary data.</text>
</comment>
<evidence type="ECO:0000256" key="5">
    <source>
        <dbReference type="ARBA" id="ARBA00022927"/>
    </source>
</evidence>
<comment type="similarity">
    <text evidence="9">Belongs to the SecD/SecF family. SecF subfamily.</text>
</comment>
<evidence type="ECO:0000256" key="8">
    <source>
        <dbReference type="ARBA" id="ARBA00023136"/>
    </source>
</evidence>
<sequence>MSKKVIHFSKGFVPCVILSVLLILSGIFALITKGLNLGIEFKAGLIEDIRIAPTALELTYSGPANVSVQITGIGMTVVVSGVGAENASYEIPYVRYRTVAEVASALNEITGVNAVVRSASDQTAVDLFSNSESSSVLGTSPFRLHYIGATTRDYSAEDVRNALSSMNDVSVKMVGDSKSNSFQIRAGDDGSDPEASKKIQQTIASRLSSAFGEDMVAVIKTDFIGSQFSSSLILQSIVLVAATLLLIWLYSTIRFRWDFALGAVLAITHDALIMVAFIAWTGLEMNSTMIAAILTIIGYSINDTIVVLDRVRENMKTVKVTKFTELLDLSQTEILGRTVITTVTTLLAVFALYIFTSGSMKEFALALIVGMISGVYSTIMIASAFIALVRRNWKPSDEEKKKPAAFSAVRA</sequence>
<proteinExistence type="inferred from homology"/>
<dbReference type="Pfam" id="PF02355">
    <property type="entry name" value="SecD_SecF_C"/>
    <property type="match status" value="1"/>
</dbReference>
<evidence type="ECO:0000313" key="12">
    <source>
        <dbReference type="Proteomes" id="UP000014541"/>
    </source>
</evidence>
<feature type="transmembrane region" description="Helical" evidence="9">
    <location>
        <begin position="259"/>
        <end position="283"/>
    </location>
</feature>
<keyword evidence="6 9" id="KW-1133">Transmembrane helix</keyword>
<organism evidence="11 12">
    <name type="scientific">Treponema maltophilum ATCC 51939</name>
    <dbReference type="NCBI Taxonomy" id="1125699"/>
    <lineage>
        <taxon>Bacteria</taxon>
        <taxon>Pseudomonadati</taxon>
        <taxon>Spirochaetota</taxon>
        <taxon>Spirochaetia</taxon>
        <taxon>Spirochaetales</taxon>
        <taxon>Treponemataceae</taxon>
        <taxon>Treponema</taxon>
    </lineage>
</organism>
<keyword evidence="2 9" id="KW-0813">Transport</keyword>